<dbReference type="RefSeq" id="WP_307519898.1">
    <property type="nucleotide sequence ID" value="NZ_JAUSZI010000002.1"/>
</dbReference>
<reference evidence="1 2" key="1">
    <citation type="submission" date="2023-07" db="EMBL/GenBank/DDBJ databases">
        <title>Comparative genomics of wheat-associated soil bacteria to identify genetic determinants of phenazine resistance.</title>
        <authorList>
            <person name="Mouncey N."/>
        </authorList>
    </citation>
    <scope>NUCLEOTIDE SEQUENCE [LARGE SCALE GENOMIC DNA]</scope>
    <source>
        <strain evidence="1 2">V2I4</strain>
    </source>
</reference>
<evidence type="ECO:0008006" key="3">
    <source>
        <dbReference type="Google" id="ProtNLM"/>
    </source>
</evidence>
<sequence length="254" mass="26892">MLSLPSLTGCAIDKGTALASDFEENWAGTPDVAKIHTTKNNTLPFKGSSTGTLILKDGTSADRVTKLVGEMREYVARHDKITGRIAADGITFTVVADKGRTGQVLALWRSLTADDRVADADINDEPWKEATDRWRIEVTAVDATGALAVFKDMYAKGDRHRPLAGVMVLRVRGPGLFVESDFNDGFPAEAIAAYEAVLAQYPVVGATLRRDAVSGSAVSIVVAEGVDRDDAVELARSAAPNLGTAVEVTSDSAG</sequence>
<gene>
    <name evidence="1" type="ORF">QF035_002199</name>
</gene>
<dbReference type="EMBL" id="JAUSZI010000002">
    <property type="protein sequence ID" value="MDQ1024617.1"/>
    <property type="molecule type" value="Genomic_DNA"/>
</dbReference>
<keyword evidence="2" id="KW-1185">Reference proteome</keyword>
<evidence type="ECO:0000313" key="2">
    <source>
        <dbReference type="Proteomes" id="UP001230328"/>
    </source>
</evidence>
<comment type="caution">
    <text evidence="1">The sequence shown here is derived from an EMBL/GenBank/DDBJ whole genome shotgun (WGS) entry which is preliminary data.</text>
</comment>
<dbReference type="Proteomes" id="UP001230328">
    <property type="component" value="Unassembled WGS sequence"/>
</dbReference>
<evidence type="ECO:0000313" key="1">
    <source>
        <dbReference type="EMBL" id="MDQ1024617.1"/>
    </source>
</evidence>
<proteinExistence type="predicted"/>
<name>A0ABU0SM26_9ACTN</name>
<protein>
    <recommendedName>
        <fullName evidence="3">Lipoprotein</fullName>
    </recommendedName>
</protein>
<organism evidence="1 2">
    <name type="scientific">Streptomyces umbrinus</name>
    <dbReference type="NCBI Taxonomy" id="67370"/>
    <lineage>
        <taxon>Bacteria</taxon>
        <taxon>Bacillati</taxon>
        <taxon>Actinomycetota</taxon>
        <taxon>Actinomycetes</taxon>
        <taxon>Kitasatosporales</taxon>
        <taxon>Streptomycetaceae</taxon>
        <taxon>Streptomyces</taxon>
        <taxon>Streptomyces phaeochromogenes group</taxon>
    </lineage>
</organism>
<accession>A0ABU0SM26</accession>